<evidence type="ECO:0000259" key="9">
    <source>
        <dbReference type="Pfam" id="PF12704"/>
    </source>
</evidence>
<feature type="transmembrane region" description="Helical" evidence="7">
    <location>
        <begin position="12"/>
        <end position="34"/>
    </location>
</feature>
<evidence type="ECO:0000256" key="5">
    <source>
        <dbReference type="ARBA" id="ARBA00023136"/>
    </source>
</evidence>
<dbReference type="PANTHER" id="PTHR30572">
    <property type="entry name" value="MEMBRANE COMPONENT OF TRANSPORTER-RELATED"/>
    <property type="match status" value="1"/>
</dbReference>
<dbReference type="GO" id="GO:0005886">
    <property type="term" value="C:plasma membrane"/>
    <property type="evidence" value="ECO:0007669"/>
    <property type="project" value="UniProtKB-SubCell"/>
</dbReference>
<evidence type="ECO:0000256" key="4">
    <source>
        <dbReference type="ARBA" id="ARBA00022989"/>
    </source>
</evidence>
<evidence type="ECO:0000259" key="8">
    <source>
        <dbReference type="Pfam" id="PF02687"/>
    </source>
</evidence>
<name>A0A381RWM3_9ZZZZ</name>
<organism evidence="10">
    <name type="scientific">marine metagenome</name>
    <dbReference type="NCBI Taxonomy" id="408172"/>
    <lineage>
        <taxon>unclassified sequences</taxon>
        <taxon>metagenomes</taxon>
        <taxon>ecological metagenomes</taxon>
    </lineage>
</organism>
<comment type="similarity">
    <text evidence="6">Belongs to the ABC-4 integral membrane protein family.</text>
</comment>
<dbReference type="InterPro" id="IPR050250">
    <property type="entry name" value="Macrolide_Exporter_MacB"/>
</dbReference>
<evidence type="ECO:0000256" key="1">
    <source>
        <dbReference type="ARBA" id="ARBA00004651"/>
    </source>
</evidence>
<dbReference type="AlphaFoldDB" id="A0A381RWM3"/>
<keyword evidence="4 7" id="KW-1133">Transmembrane helix</keyword>
<dbReference type="Pfam" id="PF02687">
    <property type="entry name" value="FtsX"/>
    <property type="match status" value="1"/>
</dbReference>
<gene>
    <name evidence="10" type="ORF">METZ01_LOCUS46177</name>
</gene>
<feature type="transmembrane region" description="Helical" evidence="7">
    <location>
        <begin position="334"/>
        <end position="356"/>
    </location>
</feature>
<dbReference type="GO" id="GO:0022857">
    <property type="term" value="F:transmembrane transporter activity"/>
    <property type="evidence" value="ECO:0007669"/>
    <property type="project" value="TreeGrafter"/>
</dbReference>
<feature type="domain" description="MacB-like periplasmic core" evidence="9">
    <location>
        <begin position="13"/>
        <end position="248"/>
    </location>
</feature>
<dbReference type="InterPro" id="IPR003838">
    <property type="entry name" value="ABC3_permease_C"/>
</dbReference>
<sequence length="413" mass="45102">MAFETLRANKMRSALTIVGVVIGITAIVGMTSLVRGFDRSFREMLEGLGPNTIFVAKFSGISFMSGNDFIDLIRRPNLTPDDARALERLESVRFIDTMLGSGLSNSRERISYRGEETKRIQILGATEYFAQVGFIPLEAGRFFTAGELRHRRAVVVLGQTPLESLFRFTDPIGKKVRVAGEQYTVIGVMGPRPSPGGFNVGQDDLAVIPYTRYQSQFGVPSLNMGGGQHRDVTITVVPRDGQRAVALREIEQVMRIRHGLRLDEPNDFDLVTQDAMARIWQQTTQAVFLALVVISSIALLVGGIGVMAIMTMSVTERTSEIGLRKALGAKPREILWQFLVEASVLTLAGGVLGVLLGSGTGLLVHFISGFPISLPWWSFALGLGFSATVGLVFGMVPAIRASRLDPIEALHHE</sequence>
<protein>
    <recommendedName>
        <fullName evidence="11">ABC3 transporter permease protein domain-containing protein</fullName>
    </recommendedName>
</protein>
<accession>A0A381RWM3</accession>
<dbReference type="InterPro" id="IPR025857">
    <property type="entry name" value="MacB_PCD"/>
</dbReference>
<dbReference type="PANTHER" id="PTHR30572:SF4">
    <property type="entry name" value="ABC TRANSPORTER PERMEASE YTRF"/>
    <property type="match status" value="1"/>
</dbReference>
<dbReference type="Pfam" id="PF12704">
    <property type="entry name" value="MacB_PCD"/>
    <property type="match status" value="1"/>
</dbReference>
<feature type="domain" description="ABC3 transporter permease C-terminal" evidence="8">
    <location>
        <begin position="293"/>
        <end position="406"/>
    </location>
</feature>
<keyword evidence="5 7" id="KW-0472">Membrane</keyword>
<feature type="transmembrane region" description="Helical" evidence="7">
    <location>
        <begin position="376"/>
        <end position="396"/>
    </location>
</feature>
<evidence type="ECO:0000256" key="7">
    <source>
        <dbReference type="SAM" id="Phobius"/>
    </source>
</evidence>
<evidence type="ECO:0000256" key="6">
    <source>
        <dbReference type="ARBA" id="ARBA00038076"/>
    </source>
</evidence>
<reference evidence="10" key="1">
    <citation type="submission" date="2018-05" db="EMBL/GenBank/DDBJ databases">
        <authorList>
            <person name="Lanie J.A."/>
            <person name="Ng W.-L."/>
            <person name="Kazmierczak K.M."/>
            <person name="Andrzejewski T.M."/>
            <person name="Davidsen T.M."/>
            <person name="Wayne K.J."/>
            <person name="Tettelin H."/>
            <person name="Glass J.I."/>
            <person name="Rusch D."/>
            <person name="Podicherti R."/>
            <person name="Tsui H.-C.T."/>
            <person name="Winkler M.E."/>
        </authorList>
    </citation>
    <scope>NUCLEOTIDE SEQUENCE</scope>
</reference>
<keyword evidence="3 7" id="KW-0812">Transmembrane</keyword>
<feature type="transmembrane region" description="Helical" evidence="7">
    <location>
        <begin position="286"/>
        <end position="313"/>
    </location>
</feature>
<evidence type="ECO:0000313" key="10">
    <source>
        <dbReference type="EMBL" id="SUZ93323.1"/>
    </source>
</evidence>
<comment type="subcellular location">
    <subcellularLocation>
        <location evidence="1">Cell membrane</location>
        <topology evidence="1">Multi-pass membrane protein</topology>
    </subcellularLocation>
</comment>
<dbReference type="EMBL" id="UINC01002136">
    <property type="protein sequence ID" value="SUZ93323.1"/>
    <property type="molecule type" value="Genomic_DNA"/>
</dbReference>
<keyword evidence="2" id="KW-1003">Cell membrane</keyword>
<evidence type="ECO:0008006" key="11">
    <source>
        <dbReference type="Google" id="ProtNLM"/>
    </source>
</evidence>
<evidence type="ECO:0000256" key="2">
    <source>
        <dbReference type="ARBA" id="ARBA00022475"/>
    </source>
</evidence>
<proteinExistence type="inferred from homology"/>
<evidence type="ECO:0000256" key="3">
    <source>
        <dbReference type="ARBA" id="ARBA00022692"/>
    </source>
</evidence>